<gene>
    <name evidence="5" type="ORF">RF11_14546</name>
</gene>
<dbReference type="GO" id="GO:0071034">
    <property type="term" value="P:CUT catabolic process"/>
    <property type="evidence" value="ECO:0007669"/>
    <property type="project" value="TreeGrafter"/>
</dbReference>
<dbReference type="Pfam" id="PF21262">
    <property type="entry name" value="RRP40_S1"/>
    <property type="match status" value="1"/>
</dbReference>
<dbReference type="GO" id="GO:0034475">
    <property type="term" value="P:U4 snRNA 3'-end processing"/>
    <property type="evidence" value="ECO:0007669"/>
    <property type="project" value="TreeGrafter"/>
</dbReference>
<keyword evidence="1" id="KW-0963">Cytoplasm</keyword>
<dbReference type="SMART" id="SM00316">
    <property type="entry name" value="S1"/>
    <property type="match status" value="1"/>
</dbReference>
<sequence length="223" mass="24755">MDSLSKDSYFLPGESVGRVEDLKKKLNLEKLKVGPGLMIKNGHLVTTVAGFLSISPSSVLWMLNNPRVYLPKLNDTVIAKVVKIRGDRYKVDLGSNTVAFLPVLAFTNATKKVRPDLTVGDLVYAKVCRVNPNIDFEITCQDPSAKNCKLGPLSSNNSYLIRIDIYLAQRLVMKNTSLSQFLKNELPPDCDIVVGINGLVYISAPTTDLTMRIVKIFKDFPKH</sequence>
<dbReference type="SUPFAM" id="SSF50249">
    <property type="entry name" value="Nucleic acid-binding proteins"/>
    <property type="match status" value="1"/>
</dbReference>
<dbReference type="OrthoDB" id="340500at2759"/>
<dbReference type="PANTHER" id="PTHR21321">
    <property type="entry name" value="PNAS-3 RELATED"/>
    <property type="match status" value="1"/>
</dbReference>
<feature type="domain" description="S1 motif" evidence="4">
    <location>
        <begin position="72"/>
        <end position="139"/>
    </location>
</feature>
<dbReference type="Gene3D" id="3.30.1370.10">
    <property type="entry name" value="K Homology domain, type 1"/>
    <property type="match status" value="1"/>
</dbReference>
<evidence type="ECO:0000313" key="5">
    <source>
        <dbReference type="EMBL" id="KII70584.1"/>
    </source>
</evidence>
<keyword evidence="3" id="KW-0694">RNA-binding</keyword>
<proteinExistence type="predicted"/>
<dbReference type="InterPro" id="IPR003029">
    <property type="entry name" value="S1_domain"/>
</dbReference>
<organism evidence="5 6">
    <name type="scientific">Thelohanellus kitauei</name>
    <name type="common">Myxosporean</name>
    <dbReference type="NCBI Taxonomy" id="669202"/>
    <lineage>
        <taxon>Eukaryota</taxon>
        <taxon>Metazoa</taxon>
        <taxon>Cnidaria</taxon>
        <taxon>Myxozoa</taxon>
        <taxon>Myxosporea</taxon>
        <taxon>Bivalvulida</taxon>
        <taxon>Platysporina</taxon>
        <taxon>Myxobolidae</taxon>
        <taxon>Thelohanellus</taxon>
    </lineage>
</organism>
<dbReference type="Gene3D" id="2.40.50.140">
    <property type="entry name" value="Nucleic acid-binding proteins"/>
    <property type="match status" value="1"/>
</dbReference>
<dbReference type="GO" id="GO:0000467">
    <property type="term" value="P:exonucleolytic trimming to generate mature 3'-end of 5.8S rRNA from tricistronic rRNA transcript (SSU-rRNA, 5.8S rRNA, LSU-rRNA)"/>
    <property type="evidence" value="ECO:0007669"/>
    <property type="project" value="TreeGrafter"/>
</dbReference>
<dbReference type="GO" id="GO:0071051">
    <property type="term" value="P:poly(A)-dependent snoRNA 3'-end processing"/>
    <property type="evidence" value="ECO:0007669"/>
    <property type="project" value="TreeGrafter"/>
</dbReference>
<dbReference type="InterPro" id="IPR012340">
    <property type="entry name" value="NA-bd_OB-fold"/>
</dbReference>
<name>A0A0C2IYH5_THEKT</name>
<dbReference type="PANTHER" id="PTHR21321:SF1">
    <property type="entry name" value="EXOSOME COMPLEX COMPONENT RRP40"/>
    <property type="match status" value="1"/>
</dbReference>
<dbReference type="AlphaFoldDB" id="A0A0C2IYH5"/>
<evidence type="ECO:0000259" key="4">
    <source>
        <dbReference type="SMART" id="SM00316"/>
    </source>
</evidence>
<keyword evidence="2" id="KW-0271">Exosome</keyword>
<dbReference type="GO" id="GO:0071038">
    <property type="term" value="P:TRAMP-dependent tRNA surveillance pathway"/>
    <property type="evidence" value="ECO:0007669"/>
    <property type="project" value="TreeGrafter"/>
</dbReference>
<evidence type="ECO:0000256" key="1">
    <source>
        <dbReference type="ARBA" id="ARBA00022490"/>
    </source>
</evidence>
<dbReference type="GO" id="GO:0003723">
    <property type="term" value="F:RNA binding"/>
    <property type="evidence" value="ECO:0007669"/>
    <property type="project" value="UniProtKB-KW"/>
</dbReference>
<dbReference type="FunFam" id="2.40.50.140:FF:000127">
    <property type="entry name" value="Exosome complex component RRP40"/>
    <property type="match status" value="1"/>
</dbReference>
<dbReference type="InterPro" id="IPR036612">
    <property type="entry name" value="KH_dom_type_1_sf"/>
</dbReference>
<dbReference type="SUPFAM" id="SSF54791">
    <property type="entry name" value="Eukaryotic type KH-domain (KH-domain type I)"/>
    <property type="match status" value="1"/>
</dbReference>
<dbReference type="GO" id="GO:0000176">
    <property type="term" value="C:nuclear exosome (RNase complex)"/>
    <property type="evidence" value="ECO:0007669"/>
    <property type="project" value="TreeGrafter"/>
</dbReference>
<keyword evidence="6" id="KW-1185">Reference proteome</keyword>
<accession>A0A0C2IYH5</accession>
<protein>
    <submittedName>
        <fullName evidence="5">Putative exosome complex component rrp40</fullName>
    </submittedName>
</protein>
<evidence type="ECO:0000313" key="6">
    <source>
        <dbReference type="Proteomes" id="UP000031668"/>
    </source>
</evidence>
<comment type="caution">
    <text evidence="5">The sequence shown here is derived from an EMBL/GenBank/DDBJ whole genome shotgun (WGS) entry which is preliminary data.</text>
</comment>
<evidence type="ECO:0000256" key="3">
    <source>
        <dbReference type="ARBA" id="ARBA00022884"/>
    </source>
</evidence>
<reference evidence="5 6" key="1">
    <citation type="journal article" date="2014" name="Genome Biol. Evol.">
        <title>The genome of the myxosporean Thelohanellus kitauei shows adaptations to nutrient acquisition within its fish host.</title>
        <authorList>
            <person name="Yang Y."/>
            <person name="Xiong J."/>
            <person name="Zhou Z."/>
            <person name="Huo F."/>
            <person name="Miao W."/>
            <person name="Ran C."/>
            <person name="Liu Y."/>
            <person name="Zhang J."/>
            <person name="Feng J."/>
            <person name="Wang M."/>
            <person name="Wang M."/>
            <person name="Wang L."/>
            <person name="Yao B."/>
        </authorList>
    </citation>
    <scope>NUCLEOTIDE SEQUENCE [LARGE SCALE GENOMIC DNA]</scope>
    <source>
        <strain evidence="5">Wuqing</strain>
    </source>
</reference>
<evidence type="ECO:0000256" key="2">
    <source>
        <dbReference type="ARBA" id="ARBA00022835"/>
    </source>
</evidence>
<dbReference type="InterPro" id="IPR026699">
    <property type="entry name" value="Exosome_RNA_bind1/RRP40/RRP4"/>
</dbReference>
<dbReference type="OMA" id="WIKGINV"/>
<dbReference type="EMBL" id="JWZT01002014">
    <property type="protein sequence ID" value="KII70584.1"/>
    <property type="molecule type" value="Genomic_DNA"/>
</dbReference>
<dbReference type="Proteomes" id="UP000031668">
    <property type="component" value="Unassembled WGS sequence"/>
</dbReference>
<dbReference type="GO" id="GO:0000177">
    <property type="term" value="C:cytoplasmic exosome (RNase complex)"/>
    <property type="evidence" value="ECO:0007669"/>
    <property type="project" value="TreeGrafter"/>
</dbReference>
<dbReference type="GO" id="GO:0071035">
    <property type="term" value="P:nuclear polyadenylation-dependent rRNA catabolic process"/>
    <property type="evidence" value="ECO:0007669"/>
    <property type="project" value="TreeGrafter"/>
</dbReference>